<name>A0A8J6M5R2_9FIRM</name>
<dbReference type="Gene3D" id="1.10.1420.10">
    <property type="match status" value="2"/>
</dbReference>
<dbReference type="Proteomes" id="UP000602260">
    <property type="component" value="Unassembled WGS sequence"/>
</dbReference>
<dbReference type="SMART" id="SM00533">
    <property type="entry name" value="MUTSd"/>
    <property type="match status" value="1"/>
</dbReference>
<dbReference type="GO" id="GO:0005524">
    <property type="term" value="F:ATP binding"/>
    <property type="evidence" value="ECO:0007669"/>
    <property type="project" value="UniProtKB-UniRule"/>
</dbReference>
<dbReference type="InterPro" id="IPR005748">
    <property type="entry name" value="DNA_mismatch_repair_MutS"/>
</dbReference>
<dbReference type="FunFam" id="3.40.50.300:FF:000870">
    <property type="entry name" value="MutS protein homolog 4"/>
    <property type="match status" value="1"/>
</dbReference>
<keyword evidence="5 9" id="KW-0067">ATP-binding</keyword>
<dbReference type="RefSeq" id="WP_186878586.1">
    <property type="nucleotide sequence ID" value="NZ_JACOPN010000005.1"/>
</dbReference>
<evidence type="ECO:0000256" key="2">
    <source>
        <dbReference type="ARBA" id="ARBA00021982"/>
    </source>
</evidence>
<dbReference type="CDD" id="cd03284">
    <property type="entry name" value="ABC_MutS1"/>
    <property type="match status" value="1"/>
</dbReference>
<dbReference type="GO" id="GO:0006298">
    <property type="term" value="P:mismatch repair"/>
    <property type="evidence" value="ECO:0007669"/>
    <property type="project" value="UniProtKB-UniRule"/>
</dbReference>
<dbReference type="SUPFAM" id="SSF55271">
    <property type="entry name" value="DNA repair protein MutS, domain I"/>
    <property type="match status" value="1"/>
</dbReference>
<dbReference type="NCBIfam" id="NF003810">
    <property type="entry name" value="PRK05399.1"/>
    <property type="match status" value="1"/>
</dbReference>
<dbReference type="InterPro" id="IPR000432">
    <property type="entry name" value="DNA_mismatch_repair_MutS_C"/>
</dbReference>
<evidence type="ECO:0000313" key="13">
    <source>
        <dbReference type="Proteomes" id="UP000602260"/>
    </source>
</evidence>
<feature type="binding site" evidence="9">
    <location>
        <begin position="624"/>
        <end position="631"/>
    </location>
    <ligand>
        <name>ATP</name>
        <dbReference type="ChEBI" id="CHEBI:30616"/>
    </ligand>
</feature>
<dbReference type="InterPro" id="IPR027417">
    <property type="entry name" value="P-loop_NTPase"/>
</dbReference>
<keyword evidence="7 9" id="KW-0234">DNA repair</keyword>
<evidence type="ECO:0000256" key="10">
    <source>
        <dbReference type="RuleBase" id="RU003756"/>
    </source>
</evidence>
<feature type="domain" description="DNA mismatch repair proteins mutS family" evidence="11">
    <location>
        <begin position="698"/>
        <end position="714"/>
    </location>
</feature>
<dbReference type="GO" id="GO:0030983">
    <property type="term" value="F:mismatched DNA binding"/>
    <property type="evidence" value="ECO:0007669"/>
    <property type="project" value="InterPro"/>
</dbReference>
<proteinExistence type="inferred from homology"/>
<dbReference type="PANTHER" id="PTHR11361:SF34">
    <property type="entry name" value="DNA MISMATCH REPAIR PROTEIN MSH1, MITOCHONDRIAL"/>
    <property type="match status" value="1"/>
</dbReference>
<dbReference type="PIRSF" id="PIRSF037677">
    <property type="entry name" value="DNA_mis_repair_Msh6"/>
    <property type="match status" value="1"/>
</dbReference>
<dbReference type="GO" id="GO:0005829">
    <property type="term" value="C:cytosol"/>
    <property type="evidence" value="ECO:0007669"/>
    <property type="project" value="TreeGrafter"/>
</dbReference>
<organism evidence="12 13">
    <name type="scientific">Flintibacter faecis</name>
    <dbReference type="NCBI Taxonomy" id="2763047"/>
    <lineage>
        <taxon>Bacteria</taxon>
        <taxon>Bacillati</taxon>
        <taxon>Bacillota</taxon>
        <taxon>Clostridia</taxon>
        <taxon>Eubacteriales</taxon>
        <taxon>Flintibacter</taxon>
    </lineage>
</organism>
<evidence type="ECO:0000256" key="1">
    <source>
        <dbReference type="ARBA" id="ARBA00006271"/>
    </source>
</evidence>
<evidence type="ECO:0000313" key="12">
    <source>
        <dbReference type="EMBL" id="MBC5717301.1"/>
    </source>
</evidence>
<evidence type="ECO:0000256" key="9">
    <source>
        <dbReference type="HAMAP-Rule" id="MF_00096"/>
    </source>
</evidence>
<dbReference type="InterPro" id="IPR036678">
    <property type="entry name" value="MutS_con_dom_sf"/>
</dbReference>
<keyword evidence="3 9" id="KW-0547">Nucleotide-binding</keyword>
<comment type="function">
    <text evidence="8 9">This protein is involved in the repair of mismatches in DNA. It is possible that it carries out the mismatch recognition step. This protein has a weak ATPase activity.</text>
</comment>
<dbReference type="SUPFAM" id="SSF48334">
    <property type="entry name" value="DNA repair protein MutS, domain III"/>
    <property type="match status" value="1"/>
</dbReference>
<sequence>MAELTPMMQQYLDIKAQNPDSILFFRLGDFYEMFNEDAKLVSRELDLTLTTRDRNKPPEERTPMCGVPYHSCEGYIARLIAKGYKVAICEQTEDPALAKGLVDRDIIRVVTPGTVISSSMLEDSKNNYLCAVYADSARYGLCLCDLSTGEVYATAFPAGGENLDHLKNELARFHPAEALLSAGAWEVDGLRDFLKERLDCPCENGGEGRFRPDAARALAEKQFRSGLDGLGAGEEAAVQAAGALLSYLYETQKTDLSHIAHFTYYTTGQFMELDLTARQTLELTATMRGKEKKGSLLWVLDKTRTAMGGRLIRAWMERPLLSPVQISRRQQAVGDLVENSIARQELSAALREVTDLERLIGRVVYGSAGGRDLSALCAGLGKLPHIRQLLSPCPSALLRSLGQQLDDLPQLRELLGRALVDEPPFSVREGGFIRDGFDGEVDRQRNILDHSAELLAQLEADTKEQTGIKNMKIKSNKVFGYYIEVAKSQIDLVPDSWTRKQTTVNAERYISQELKELEHAILSAQDTVTALEYQLFCQLKDQVCRQVAAIQASAAAVAQVDVLNSFATVAADNRYCMPQVDDSDTLTITQGRHPVVEKVLKGTPFVPNDTHMDRGEDRCAIITGPNMAGKSTYMRQVALIVLMAQMGSFVPAQSAHIGVVDRVFTRIGASDDLAAGQSTFMVEMTEVAALLKSATRRSLLILDEIGRGTSTYDGMSIARAVLEYCADPKRLGAKTLFATHYHELTVLEGRIPGVKNYHIAAKKKGADVIFLRKILRGGADQSYGIEVARLAGVPEGVIRRAREILAELEGGQGVHPRPAQAPEEDQFSLAELGSRAVLDRLEQTDVNALSPIQALNLLDELKRMLEG</sequence>
<protein>
    <recommendedName>
        <fullName evidence="2 9">DNA mismatch repair protein MutS</fullName>
    </recommendedName>
</protein>
<keyword evidence="6 9" id="KW-0238">DNA-binding</keyword>
<dbReference type="SUPFAM" id="SSF53150">
    <property type="entry name" value="DNA repair protein MutS, domain II"/>
    <property type="match status" value="1"/>
</dbReference>
<dbReference type="AlphaFoldDB" id="A0A8J6M5R2"/>
<dbReference type="EMBL" id="JACOPN010000005">
    <property type="protein sequence ID" value="MBC5717301.1"/>
    <property type="molecule type" value="Genomic_DNA"/>
</dbReference>
<dbReference type="Pfam" id="PF05190">
    <property type="entry name" value="MutS_IV"/>
    <property type="match status" value="1"/>
</dbReference>
<dbReference type="GO" id="GO:0003684">
    <property type="term" value="F:damaged DNA binding"/>
    <property type="evidence" value="ECO:0007669"/>
    <property type="project" value="UniProtKB-UniRule"/>
</dbReference>
<dbReference type="SUPFAM" id="SSF52540">
    <property type="entry name" value="P-loop containing nucleoside triphosphate hydrolases"/>
    <property type="match status" value="1"/>
</dbReference>
<dbReference type="Pfam" id="PF00488">
    <property type="entry name" value="MutS_V"/>
    <property type="match status" value="1"/>
</dbReference>
<dbReference type="SMART" id="SM00534">
    <property type="entry name" value="MUTSac"/>
    <property type="match status" value="1"/>
</dbReference>
<keyword evidence="4 9" id="KW-0227">DNA damage</keyword>
<gene>
    <name evidence="9 12" type="primary">mutS</name>
    <name evidence="12" type="ORF">H8S55_08220</name>
</gene>
<dbReference type="InterPro" id="IPR016151">
    <property type="entry name" value="DNA_mismatch_repair_MutS_N"/>
</dbReference>
<dbReference type="InterPro" id="IPR036187">
    <property type="entry name" value="DNA_mismatch_repair_MutS_sf"/>
</dbReference>
<dbReference type="InterPro" id="IPR017261">
    <property type="entry name" value="DNA_mismatch_repair_MutS/MSH"/>
</dbReference>
<dbReference type="Gene3D" id="3.30.420.110">
    <property type="entry name" value="MutS, connector domain"/>
    <property type="match status" value="1"/>
</dbReference>
<dbReference type="FunFam" id="3.40.1170.10:FF:000001">
    <property type="entry name" value="DNA mismatch repair protein MutS"/>
    <property type="match status" value="1"/>
</dbReference>
<dbReference type="PROSITE" id="PS00486">
    <property type="entry name" value="DNA_MISMATCH_REPAIR_2"/>
    <property type="match status" value="1"/>
</dbReference>
<evidence type="ECO:0000256" key="5">
    <source>
        <dbReference type="ARBA" id="ARBA00022840"/>
    </source>
</evidence>
<dbReference type="Gene3D" id="3.40.50.300">
    <property type="entry name" value="P-loop containing nucleotide triphosphate hydrolases"/>
    <property type="match status" value="1"/>
</dbReference>
<evidence type="ECO:0000256" key="8">
    <source>
        <dbReference type="ARBA" id="ARBA00024647"/>
    </source>
</evidence>
<dbReference type="Pfam" id="PF01624">
    <property type="entry name" value="MutS_I"/>
    <property type="match status" value="1"/>
</dbReference>
<reference evidence="12" key="1">
    <citation type="submission" date="2020-08" db="EMBL/GenBank/DDBJ databases">
        <title>Genome public.</title>
        <authorList>
            <person name="Liu C."/>
            <person name="Sun Q."/>
        </authorList>
    </citation>
    <scope>NUCLEOTIDE SEQUENCE</scope>
    <source>
        <strain evidence="12">BX5</strain>
    </source>
</reference>
<comment type="similarity">
    <text evidence="1 9 10">Belongs to the DNA mismatch repair MutS family.</text>
</comment>
<evidence type="ECO:0000256" key="3">
    <source>
        <dbReference type="ARBA" id="ARBA00022741"/>
    </source>
</evidence>
<dbReference type="InterPro" id="IPR007696">
    <property type="entry name" value="DNA_mismatch_repair_MutS_core"/>
</dbReference>
<evidence type="ECO:0000259" key="11">
    <source>
        <dbReference type="PROSITE" id="PS00486"/>
    </source>
</evidence>
<dbReference type="Gene3D" id="3.40.1170.10">
    <property type="entry name" value="DNA repair protein MutS, domain I"/>
    <property type="match status" value="1"/>
</dbReference>
<dbReference type="InterPro" id="IPR007695">
    <property type="entry name" value="DNA_mismatch_repair_MutS-lik_N"/>
</dbReference>
<dbReference type="InterPro" id="IPR007860">
    <property type="entry name" value="DNA_mmatch_repair_MutS_con_dom"/>
</dbReference>
<evidence type="ECO:0000256" key="7">
    <source>
        <dbReference type="ARBA" id="ARBA00023204"/>
    </source>
</evidence>
<dbReference type="InterPro" id="IPR007861">
    <property type="entry name" value="DNA_mismatch_repair_MutS_clamp"/>
</dbReference>
<dbReference type="Pfam" id="PF05192">
    <property type="entry name" value="MutS_III"/>
    <property type="match status" value="1"/>
</dbReference>
<dbReference type="Pfam" id="PF05188">
    <property type="entry name" value="MutS_II"/>
    <property type="match status" value="1"/>
</dbReference>
<dbReference type="PANTHER" id="PTHR11361">
    <property type="entry name" value="DNA MISMATCH REPAIR PROTEIN MUTS FAMILY MEMBER"/>
    <property type="match status" value="1"/>
</dbReference>
<evidence type="ECO:0000256" key="6">
    <source>
        <dbReference type="ARBA" id="ARBA00023125"/>
    </source>
</evidence>
<accession>A0A8J6M5R2</accession>
<evidence type="ECO:0000256" key="4">
    <source>
        <dbReference type="ARBA" id="ARBA00022763"/>
    </source>
</evidence>
<dbReference type="InterPro" id="IPR045076">
    <property type="entry name" value="MutS"/>
</dbReference>
<comment type="caution">
    <text evidence="12">The sequence shown here is derived from an EMBL/GenBank/DDBJ whole genome shotgun (WGS) entry which is preliminary data.</text>
</comment>
<keyword evidence="13" id="KW-1185">Reference proteome</keyword>
<dbReference type="GO" id="GO:0140664">
    <property type="term" value="F:ATP-dependent DNA damage sensor activity"/>
    <property type="evidence" value="ECO:0007669"/>
    <property type="project" value="InterPro"/>
</dbReference>
<dbReference type="NCBIfam" id="TIGR01070">
    <property type="entry name" value="mutS1"/>
    <property type="match status" value="1"/>
</dbReference>
<dbReference type="HAMAP" id="MF_00096">
    <property type="entry name" value="MutS"/>
    <property type="match status" value="1"/>
</dbReference>